<organism evidence="1 2">
    <name type="scientific">Russula earlei</name>
    <dbReference type="NCBI Taxonomy" id="71964"/>
    <lineage>
        <taxon>Eukaryota</taxon>
        <taxon>Fungi</taxon>
        <taxon>Dikarya</taxon>
        <taxon>Basidiomycota</taxon>
        <taxon>Agaricomycotina</taxon>
        <taxon>Agaricomycetes</taxon>
        <taxon>Russulales</taxon>
        <taxon>Russulaceae</taxon>
        <taxon>Russula</taxon>
    </lineage>
</organism>
<gene>
    <name evidence="1" type="ORF">F5148DRAFT_1192575</name>
</gene>
<protein>
    <submittedName>
        <fullName evidence="1">Eisosome component PIL1-domain-containing protein</fullName>
    </submittedName>
</protein>
<name>A0ACC0UAP3_9AGAM</name>
<keyword evidence="2" id="KW-1185">Reference proteome</keyword>
<proteinExistence type="predicted"/>
<reference evidence="1" key="1">
    <citation type="submission" date="2021-03" db="EMBL/GenBank/DDBJ databases">
        <title>Evolutionary priming and transition to the ectomycorrhizal habit in an iconic lineage of mushroom-forming fungi: is preadaptation a requirement?</title>
        <authorList>
            <consortium name="DOE Joint Genome Institute"/>
            <person name="Looney B.P."/>
            <person name="Miyauchi S."/>
            <person name="Morin E."/>
            <person name="Drula E."/>
            <person name="Courty P.E."/>
            <person name="Chicoki N."/>
            <person name="Fauchery L."/>
            <person name="Kohler A."/>
            <person name="Kuo A."/>
            <person name="LaButti K."/>
            <person name="Pangilinan J."/>
            <person name="Lipzen A."/>
            <person name="Riley R."/>
            <person name="Andreopoulos W."/>
            <person name="He G."/>
            <person name="Johnson J."/>
            <person name="Barry K.W."/>
            <person name="Grigoriev I.V."/>
            <person name="Nagy L."/>
            <person name="Hibbett D."/>
            <person name="Henrissat B."/>
            <person name="Matheny P.B."/>
            <person name="Labbe J."/>
            <person name="Martin A.F."/>
        </authorList>
    </citation>
    <scope>NUCLEOTIDE SEQUENCE</scope>
    <source>
        <strain evidence="1">BPL698</strain>
    </source>
</reference>
<comment type="caution">
    <text evidence="1">The sequence shown here is derived from an EMBL/GenBank/DDBJ whole genome shotgun (WGS) entry which is preliminary data.</text>
</comment>
<evidence type="ECO:0000313" key="1">
    <source>
        <dbReference type="EMBL" id="KAI9508773.1"/>
    </source>
</evidence>
<dbReference type="EMBL" id="JAGFNK010000079">
    <property type="protein sequence ID" value="KAI9508773.1"/>
    <property type="molecule type" value="Genomic_DNA"/>
</dbReference>
<accession>A0ACC0UAP3</accession>
<evidence type="ECO:0000313" key="2">
    <source>
        <dbReference type="Proteomes" id="UP001207468"/>
    </source>
</evidence>
<dbReference type="Proteomes" id="UP001207468">
    <property type="component" value="Unassembled WGS sequence"/>
</dbReference>
<sequence>MPVPGFLSSIADKAQNALNNSPISHHIPPSLSGAVRPPPGSSSTTTDSSSAYKSTIEQIQHQFRQLQQNYSTTTPVQRVITAEKGVALDFDSVSRDVRSQSKELYLWGQNEGSDVKDVSDRLAFLNYISGSLATTLSAKLNAARVPLKGLRDNEVALTQRRNVRTGLDNQISRLENSRERGYEKRVAELKEQLAKAESDDEPAEKQGEILLRNALKESEQLKFQALREYGEKLALIAQAAESVLTVLPVVPPSSGQPYTGAEQTGPIRAALQYALDNWKPGQTTLSAPAQVILDRSNTGSFGETHAAELQQIDTIGEPQHVQSLVPGPAPSGPPSSSHQAQRGSFSSPLIASSTPSNIDPATLNNEPAPIPSTSPPVAVTLAGPVDAETKVPTVTPTVAETGVPLSGGPGGPGPSSGSLRDIRSPSSGPSQVVSDNAKTPYESAEEEKRRLEREERERLLRGDPPYEDAGSQGRGGGSGKKDEGSTEGEGEVPPPYQEL</sequence>